<dbReference type="PROSITE" id="PS50125">
    <property type="entry name" value="GUANYLATE_CYCLASE_2"/>
    <property type="match status" value="1"/>
</dbReference>
<evidence type="ECO:0000259" key="1">
    <source>
        <dbReference type="PROSITE" id="PS50125"/>
    </source>
</evidence>
<feature type="domain" description="Guanylate cyclase" evidence="1">
    <location>
        <begin position="14"/>
        <end position="123"/>
    </location>
</feature>
<evidence type="ECO:0000313" key="3">
    <source>
        <dbReference type="Proteomes" id="UP000541185"/>
    </source>
</evidence>
<dbReference type="Proteomes" id="UP000541185">
    <property type="component" value="Unassembled WGS sequence"/>
</dbReference>
<dbReference type="SUPFAM" id="SSF48452">
    <property type="entry name" value="TPR-like"/>
    <property type="match status" value="1"/>
</dbReference>
<reference evidence="2 3" key="1">
    <citation type="submission" date="2020-04" db="EMBL/GenBank/DDBJ databases">
        <title>Ramlibacter sp. G-1-2-2 isolated from soil.</title>
        <authorList>
            <person name="Dahal R.H."/>
        </authorList>
    </citation>
    <scope>NUCLEOTIDE SEQUENCE [LARGE SCALE GENOMIC DNA]</scope>
    <source>
        <strain evidence="2 3">G-1-2-2</strain>
    </source>
</reference>
<organism evidence="2 3">
    <name type="scientific">Ramlibacter agri</name>
    <dbReference type="NCBI Taxonomy" id="2728837"/>
    <lineage>
        <taxon>Bacteria</taxon>
        <taxon>Pseudomonadati</taxon>
        <taxon>Pseudomonadota</taxon>
        <taxon>Betaproteobacteria</taxon>
        <taxon>Burkholderiales</taxon>
        <taxon>Comamonadaceae</taxon>
        <taxon>Ramlibacter</taxon>
    </lineage>
</organism>
<dbReference type="InterPro" id="IPR011990">
    <property type="entry name" value="TPR-like_helical_dom_sf"/>
</dbReference>
<dbReference type="Pfam" id="PF00211">
    <property type="entry name" value="Guanylate_cyc"/>
    <property type="match status" value="1"/>
</dbReference>
<protein>
    <submittedName>
        <fullName evidence="2">Tetratricopeptide repeat protein</fullName>
    </submittedName>
</protein>
<dbReference type="InterPro" id="IPR029787">
    <property type="entry name" value="Nucleotide_cyclase"/>
</dbReference>
<dbReference type="RefSeq" id="WP_169419485.1">
    <property type="nucleotide sequence ID" value="NZ_JABBFX010000001.1"/>
</dbReference>
<dbReference type="InterPro" id="IPR050697">
    <property type="entry name" value="Adenylyl/Guanylyl_Cyclase_3/4"/>
</dbReference>
<dbReference type="SMART" id="SM00044">
    <property type="entry name" value="CYCc"/>
    <property type="match status" value="1"/>
</dbReference>
<evidence type="ECO:0000313" key="2">
    <source>
        <dbReference type="EMBL" id="NML45416.1"/>
    </source>
</evidence>
<dbReference type="Gene3D" id="3.40.50.10070">
    <property type="entry name" value="TolB, N-terminal domain"/>
    <property type="match status" value="1"/>
</dbReference>
<dbReference type="SUPFAM" id="SSF55073">
    <property type="entry name" value="Nucleotide cyclase"/>
    <property type="match status" value="1"/>
</dbReference>
<dbReference type="GO" id="GO:0006171">
    <property type="term" value="P:cAMP biosynthetic process"/>
    <property type="evidence" value="ECO:0007669"/>
    <property type="project" value="TreeGrafter"/>
</dbReference>
<dbReference type="PANTHER" id="PTHR43081:SF19">
    <property type="entry name" value="PH-SENSITIVE ADENYLATE CYCLASE RV1264"/>
    <property type="match status" value="1"/>
</dbReference>
<dbReference type="Gene3D" id="3.30.70.1230">
    <property type="entry name" value="Nucleotide cyclase"/>
    <property type="match status" value="1"/>
</dbReference>
<name>A0A848H381_9BURK</name>
<accession>A0A848H381</accession>
<dbReference type="SMART" id="SM00028">
    <property type="entry name" value="TPR"/>
    <property type="match status" value="4"/>
</dbReference>
<dbReference type="GO" id="GO:0004016">
    <property type="term" value="F:adenylate cyclase activity"/>
    <property type="evidence" value="ECO:0007669"/>
    <property type="project" value="UniProtKB-ARBA"/>
</dbReference>
<keyword evidence="3" id="KW-1185">Reference proteome</keyword>
<dbReference type="InterPro" id="IPR001054">
    <property type="entry name" value="A/G_cyclase"/>
</dbReference>
<dbReference type="GO" id="GO:0035556">
    <property type="term" value="P:intracellular signal transduction"/>
    <property type="evidence" value="ECO:0007669"/>
    <property type="project" value="InterPro"/>
</dbReference>
<dbReference type="AlphaFoldDB" id="A0A848H381"/>
<dbReference type="InterPro" id="IPR019734">
    <property type="entry name" value="TPR_rpt"/>
</dbReference>
<gene>
    <name evidence="2" type="ORF">HHL11_16805</name>
</gene>
<dbReference type="CDD" id="cd07302">
    <property type="entry name" value="CHD"/>
    <property type="match status" value="1"/>
</dbReference>
<proteinExistence type="predicted"/>
<dbReference type="PANTHER" id="PTHR43081">
    <property type="entry name" value="ADENYLATE CYCLASE, TERMINAL-DIFFERENTIATION SPECIFIC-RELATED"/>
    <property type="match status" value="1"/>
</dbReference>
<comment type="caution">
    <text evidence="2">The sequence shown here is derived from an EMBL/GenBank/DDBJ whole genome shotgun (WGS) entry which is preliminary data.</text>
</comment>
<sequence length="589" mass="63121">MEPAATAVQHRLLAILAADAVGYSRLMSQDDVGTLRALEAARTLFRQAAQEHGGRVVDTAGDSVVAAFDTATGAVQAAAQVQARVATGPEPMAFRVGIHLGDVIVQPDGTLYGEGVNVAARLQALADTGGILVSEAVRAAVRPEIAARLADRGEHAMKNIERPVRAFALDGAPAPATAAFSVAREVQGFGGRPALAVLPFDNLSNDPEQAHLADGIAEDLLTRLALARWLPVIARNSSFAYRGGNVDLKKAGAELGARYLLEGSVRKSGERVRITAQLIDASTAHHIWAQRYDRVLTDIFDVQDEIVEAIQSALEPAVDAAEIVRVRGRPPGDLGAWELYHQALWHLGRLEPEAFEQAIALFLQAAEQDPSFAAPVAMAADARYFSAALGWRPTAEAFPEALRLSREALQRDPEHPTALTTAAAAAAVTGKHASARELGEKAVTVNPSNALGHYVLGWIEMLQGEPAAAVREVETALRLSPNDPFAPMMLGTLSGAHYMNGDPAAARDVARLAIERSPDYALHYRSLANACGMLGREEEGRAALARFRELAPHHDEALSRNTMPFVNPMDFERFMEGVRRLGWDAPVKP</sequence>
<dbReference type="EMBL" id="JABBFX010000001">
    <property type="protein sequence ID" value="NML45416.1"/>
    <property type="molecule type" value="Genomic_DNA"/>
</dbReference>
<dbReference type="Gene3D" id="1.25.40.10">
    <property type="entry name" value="Tetratricopeptide repeat domain"/>
    <property type="match status" value="2"/>
</dbReference>